<keyword evidence="10" id="KW-1185">Reference proteome</keyword>
<name>A0ABU6CYW7_9GAMM</name>
<dbReference type="InterPro" id="IPR058395">
    <property type="entry name" value="DUF8082"/>
</dbReference>
<dbReference type="InterPro" id="IPR050660">
    <property type="entry name" value="NEK_Ser/Thr_kinase"/>
</dbReference>
<organism evidence="9 10">
    <name type="scientific">Candidatus Thiothrix phosphatis</name>
    <dbReference type="NCBI Taxonomy" id="3112415"/>
    <lineage>
        <taxon>Bacteria</taxon>
        <taxon>Pseudomonadati</taxon>
        <taxon>Pseudomonadota</taxon>
        <taxon>Gammaproteobacteria</taxon>
        <taxon>Thiotrichales</taxon>
        <taxon>Thiotrichaceae</taxon>
        <taxon>Thiothrix</taxon>
    </lineage>
</organism>
<keyword evidence="3 9" id="KW-0808">Transferase</keyword>
<keyword evidence="5 9" id="KW-0418">Kinase</keyword>
<dbReference type="EMBL" id="JAYMYJ010000093">
    <property type="protein sequence ID" value="MEB4591288.1"/>
    <property type="molecule type" value="Genomic_DNA"/>
</dbReference>
<dbReference type="InterPro" id="IPR008271">
    <property type="entry name" value="Ser/Thr_kinase_AS"/>
</dbReference>
<comment type="similarity">
    <text evidence="1">Belongs to the protein kinase superfamily. NEK Ser/Thr protein kinase family. NIMA subfamily.</text>
</comment>
<evidence type="ECO:0000256" key="4">
    <source>
        <dbReference type="ARBA" id="ARBA00022741"/>
    </source>
</evidence>
<keyword evidence="4 7" id="KW-0547">Nucleotide-binding</keyword>
<evidence type="ECO:0000256" key="5">
    <source>
        <dbReference type="ARBA" id="ARBA00022777"/>
    </source>
</evidence>
<evidence type="ECO:0000256" key="3">
    <source>
        <dbReference type="ARBA" id="ARBA00022679"/>
    </source>
</evidence>
<feature type="binding site" evidence="7">
    <location>
        <position position="47"/>
    </location>
    <ligand>
        <name>ATP</name>
        <dbReference type="ChEBI" id="CHEBI:30616"/>
    </ligand>
</feature>
<evidence type="ECO:0000259" key="8">
    <source>
        <dbReference type="PROSITE" id="PS50011"/>
    </source>
</evidence>
<evidence type="ECO:0000256" key="6">
    <source>
        <dbReference type="ARBA" id="ARBA00022840"/>
    </source>
</evidence>
<dbReference type="GO" id="GO:0004674">
    <property type="term" value="F:protein serine/threonine kinase activity"/>
    <property type="evidence" value="ECO:0007669"/>
    <property type="project" value="UniProtKB-EC"/>
</dbReference>
<dbReference type="SMART" id="SM00220">
    <property type="entry name" value="S_TKc"/>
    <property type="match status" value="1"/>
</dbReference>
<dbReference type="Pfam" id="PF26309">
    <property type="entry name" value="DUF8082"/>
    <property type="match status" value="2"/>
</dbReference>
<dbReference type="RefSeq" id="WP_324694783.1">
    <property type="nucleotide sequence ID" value="NZ_JAYMYJ010000093.1"/>
</dbReference>
<evidence type="ECO:0000256" key="1">
    <source>
        <dbReference type="ARBA" id="ARBA00010886"/>
    </source>
</evidence>
<feature type="domain" description="Protein kinase" evidence="8">
    <location>
        <begin position="18"/>
        <end position="297"/>
    </location>
</feature>
<dbReference type="EC" id="2.7.11.1" evidence="2"/>
<comment type="caution">
    <text evidence="9">The sequence shown here is derived from an EMBL/GenBank/DDBJ whole genome shotgun (WGS) entry which is preliminary data.</text>
</comment>
<dbReference type="PROSITE" id="PS00107">
    <property type="entry name" value="PROTEIN_KINASE_ATP"/>
    <property type="match status" value="1"/>
</dbReference>
<keyword evidence="6 7" id="KW-0067">ATP-binding</keyword>
<reference evidence="10" key="1">
    <citation type="submission" date="2023-07" db="EMBL/GenBank/DDBJ databases">
        <title>The carbon used by Thiothrix.</title>
        <authorList>
            <person name="Chen L."/>
        </authorList>
    </citation>
    <scope>NUCLEOTIDE SEQUENCE [LARGE SCALE GENOMIC DNA]</scope>
</reference>
<evidence type="ECO:0000313" key="10">
    <source>
        <dbReference type="Proteomes" id="UP001308005"/>
    </source>
</evidence>
<dbReference type="SUPFAM" id="SSF56112">
    <property type="entry name" value="Protein kinase-like (PK-like)"/>
    <property type="match status" value="1"/>
</dbReference>
<evidence type="ECO:0000313" key="9">
    <source>
        <dbReference type="EMBL" id="MEB4591288.1"/>
    </source>
</evidence>
<evidence type="ECO:0000256" key="7">
    <source>
        <dbReference type="PROSITE-ProRule" id="PRU10141"/>
    </source>
</evidence>
<dbReference type="Proteomes" id="UP001308005">
    <property type="component" value="Unassembled WGS sequence"/>
</dbReference>
<dbReference type="InterPro" id="IPR000719">
    <property type="entry name" value="Prot_kinase_dom"/>
</dbReference>
<dbReference type="PROSITE" id="PS50011">
    <property type="entry name" value="PROTEIN_KINASE_DOM"/>
    <property type="match status" value="1"/>
</dbReference>
<dbReference type="PANTHER" id="PTHR43671:SF13">
    <property type="entry name" value="SERINE_THREONINE-PROTEIN KINASE NEK2"/>
    <property type="match status" value="1"/>
</dbReference>
<dbReference type="PROSITE" id="PS00108">
    <property type="entry name" value="PROTEIN_KINASE_ST"/>
    <property type="match status" value="1"/>
</dbReference>
<protein>
    <recommendedName>
        <fullName evidence="2">non-specific serine/threonine protein kinase</fullName>
        <ecNumber evidence="2">2.7.11.1</ecNumber>
    </recommendedName>
</protein>
<dbReference type="InterPro" id="IPR011009">
    <property type="entry name" value="Kinase-like_dom_sf"/>
</dbReference>
<dbReference type="Pfam" id="PF00069">
    <property type="entry name" value="Pkinase"/>
    <property type="match status" value="1"/>
</dbReference>
<dbReference type="PANTHER" id="PTHR43671">
    <property type="entry name" value="SERINE/THREONINE-PROTEIN KINASE NEK"/>
    <property type="match status" value="1"/>
</dbReference>
<dbReference type="InterPro" id="IPR017441">
    <property type="entry name" value="Protein_kinase_ATP_BS"/>
</dbReference>
<dbReference type="Gene3D" id="3.30.200.20">
    <property type="entry name" value="Phosphorylase Kinase, domain 1"/>
    <property type="match status" value="1"/>
</dbReference>
<gene>
    <name evidence="9" type="ORF">VSS37_09890</name>
</gene>
<evidence type="ECO:0000256" key="2">
    <source>
        <dbReference type="ARBA" id="ARBA00012513"/>
    </source>
</evidence>
<proteinExistence type="inferred from homology"/>
<dbReference type="CDD" id="cd14014">
    <property type="entry name" value="STKc_PknB_like"/>
    <property type="match status" value="1"/>
</dbReference>
<dbReference type="Gene3D" id="1.10.510.10">
    <property type="entry name" value="Transferase(Phosphotransferase) domain 1"/>
    <property type="match status" value="1"/>
</dbReference>
<sequence length="461" mass="50008">MNPAYSQTLPIGTRIGPYEIRNVLGEGGFGVTYGAYDHVLNQTVAIKEYLPRDIACRQADGLTVAARSEDMQASYAYGLERFLEEARTLAKFRDASIVRVLSYVQAHGAAYLVMDFEQGESLAQRLKRVGRLDETAIRALLEPLLRGLRCIHAQHFLHRDIKPANILLRRDGAPVLLDFGAARQSLSQQTLLLTAMVTPGYAPFEQYFNDDQQGPWTDLYGLGATLFHCMTGVPPIAATKRAAALFEKRPDPLTPGLESLRQDYSAGLAGLVGWLLQPEAKERPQDTAAVLERLAAIPRPIQTENAAPTSPPPGSPLDPAVLDNLRLKLAEEIGPVAGVLVKRACRQTSDPAELARLLASFLPDEAQRTRFVRNVGAGAPATTPLEGTAAQAAATAPGFVPDASLVEQAKTQLAAYIGPIATTLVRKAATGAETREQFLRRLAAELPDGTQQAEFLRRMKA</sequence>
<accession>A0ABU6CYW7</accession>